<proteinExistence type="predicted"/>
<keyword evidence="3" id="KW-1185">Reference proteome</keyword>
<dbReference type="Gene3D" id="3.40.1580.10">
    <property type="entry name" value="SMI1/KNR4-like"/>
    <property type="match status" value="1"/>
</dbReference>
<reference evidence="2" key="2">
    <citation type="submission" date="2020-09" db="EMBL/GenBank/DDBJ databases">
        <authorList>
            <person name="Sun Q."/>
            <person name="Ohkuma M."/>
        </authorList>
    </citation>
    <scope>NUCLEOTIDE SEQUENCE</scope>
    <source>
        <strain evidence="2">JCM 3051</strain>
    </source>
</reference>
<dbReference type="EMBL" id="BMPT01000016">
    <property type="protein sequence ID" value="GGM36342.1"/>
    <property type="molecule type" value="Genomic_DNA"/>
</dbReference>
<sequence>MSTQNLIDAAHLRPPVQPVDWVHAEQHLNLRLPADYRELVSAGGAGVWFDDLRLYSPGDPLRSHDLLESNGVFEDLLLLWEDDPELRPADLPEDARLIAWATTGHGETLFWRVDAGNSSGVYPIYVEDGDGARWERFDLSTTDLLLGILHGTVKSQLFSDLFMDTEQVFRPYTQQA</sequence>
<dbReference type="RefSeq" id="WP_171104413.1">
    <property type="nucleotide sequence ID" value="NZ_BMPT01000016.1"/>
</dbReference>
<gene>
    <name evidence="2" type="ORF">GCM10010102_34710</name>
</gene>
<dbReference type="InterPro" id="IPR018958">
    <property type="entry name" value="Knr4/Smi1-like_dom"/>
</dbReference>
<dbReference type="Pfam" id="PF09346">
    <property type="entry name" value="SMI1_KNR4"/>
    <property type="match status" value="1"/>
</dbReference>
<reference evidence="2" key="1">
    <citation type="journal article" date="2014" name="Int. J. Syst. Evol. Microbiol.">
        <title>Complete genome sequence of Corynebacterium casei LMG S-19264T (=DSM 44701T), isolated from a smear-ripened cheese.</title>
        <authorList>
            <consortium name="US DOE Joint Genome Institute (JGI-PGF)"/>
            <person name="Walter F."/>
            <person name="Albersmeier A."/>
            <person name="Kalinowski J."/>
            <person name="Ruckert C."/>
        </authorList>
    </citation>
    <scope>NUCLEOTIDE SEQUENCE</scope>
    <source>
        <strain evidence="2">JCM 3051</strain>
    </source>
</reference>
<comment type="caution">
    <text evidence="2">The sequence shown here is derived from an EMBL/GenBank/DDBJ whole genome shotgun (WGS) entry which is preliminary data.</text>
</comment>
<protein>
    <recommendedName>
        <fullName evidence="1">Knr4/Smi1-like domain-containing protein</fullName>
    </recommendedName>
</protein>
<dbReference type="SUPFAM" id="SSF160631">
    <property type="entry name" value="SMI1/KNR4-like"/>
    <property type="match status" value="1"/>
</dbReference>
<accession>A0A8H9GMU7</accession>
<dbReference type="InterPro" id="IPR037883">
    <property type="entry name" value="Knr4/Smi1-like_sf"/>
</dbReference>
<name>A0A8H9GMU7_9MICO</name>
<dbReference type="AlphaFoldDB" id="A0A8H9GMU7"/>
<feature type="domain" description="Knr4/Smi1-like" evidence="1">
    <location>
        <begin position="15"/>
        <end position="126"/>
    </location>
</feature>
<evidence type="ECO:0000313" key="2">
    <source>
        <dbReference type="EMBL" id="GGM36342.1"/>
    </source>
</evidence>
<evidence type="ECO:0000259" key="1">
    <source>
        <dbReference type="Pfam" id="PF09346"/>
    </source>
</evidence>
<evidence type="ECO:0000313" key="3">
    <source>
        <dbReference type="Proteomes" id="UP000655589"/>
    </source>
</evidence>
<dbReference type="Proteomes" id="UP000655589">
    <property type="component" value="Unassembled WGS sequence"/>
</dbReference>
<organism evidence="2 3">
    <name type="scientific">Promicromonospora citrea</name>
    <dbReference type="NCBI Taxonomy" id="43677"/>
    <lineage>
        <taxon>Bacteria</taxon>
        <taxon>Bacillati</taxon>
        <taxon>Actinomycetota</taxon>
        <taxon>Actinomycetes</taxon>
        <taxon>Micrococcales</taxon>
        <taxon>Promicromonosporaceae</taxon>
        <taxon>Promicromonospora</taxon>
    </lineage>
</organism>